<evidence type="ECO:0000256" key="1">
    <source>
        <dbReference type="ARBA" id="ARBA00008857"/>
    </source>
</evidence>
<dbReference type="OrthoDB" id="9795573at2"/>
<dbReference type="Pfam" id="PF13356">
    <property type="entry name" value="Arm-DNA-bind_3"/>
    <property type="match status" value="1"/>
</dbReference>
<comment type="similarity">
    <text evidence="1">Belongs to the 'phage' integrase family.</text>
</comment>
<keyword evidence="2" id="KW-0229">DNA integration</keyword>
<feature type="compositionally biased region" description="Basic and acidic residues" evidence="6">
    <location>
        <begin position="1"/>
        <end position="16"/>
    </location>
</feature>
<gene>
    <name evidence="9" type="ORF">CAP51_05300</name>
</gene>
<evidence type="ECO:0000256" key="5">
    <source>
        <dbReference type="PROSITE-ProRule" id="PRU01248"/>
    </source>
</evidence>
<dbReference type="PROSITE" id="PS51898">
    <property type="entry name" value="TYR_RECOMBINASE"/>
    <property type="match status" value="1"/>
</dbReference>
<dbReference type="InterPro" id="IPR053876">
    <property type="entry name" value="Phage_int_M"/>
</dbReference>
<dbReference type="PROSITE" id="PS51900">
    <property type="entry name" value="CB"/>
    <property type="match status" value="1"/>
</dbReference>
<dbReference type="Gene3D" id="1.10.443.10">
    <property type="entry name" value="Intergrase catalytic core"/>
    <property type="match status" value="1"/>
</dbReference>
<evidence type="ECO:0000256" key="4">
    <source>
        <dbReference type="ARBA" id="ARBA00023172"/>
    </source>
</evidence>
<keyword evidence="4" id="KW-0233">DNA recombination</keyword>
<evidence type="ECO:0000313" key="9">
    <source>
        <dbReference type="EMBL" id="OUY09020.1"/>
    </source>
</evidence>
<dbReference type="PANTHER" id="PTHR30629">
    <property type="entry name" value="PROPHAGE INTEGRASE"/>
    <property type="match status" value="1"/>
</dbReference>
<reference evidence="9 10" key="1">
    <citation type="submission" date="2017-05" db="EMBL/GenBank/DDBJ databases">
        <title>Acinetobacter populi ANC 5415 (= PBJ7), whole genome shotgun sequencing project.</title>
        <authorList>
            <person name="Nemec A."/>
            <person name="Radolfova-Krizova L."/>
        </authorList>
    </citation>
    <scope>NUCLEOTIDE SEQUENCE [LARGE SCALE GENOMIC DNA]</scope>
    <source>
        <strain evidence="9 10">PBJ7</strain>
    </source>
</reference>
<dbReference type="InterPro" id="IPR044068">
    <property type="entry name" value="CB"/>
</dbReference>
<dbReference type="InterPro" id="IPR025166">
    <property type="entry name" value="Integrase_DNA_bind_dom"/>
</dbReference>
<evidence type="ECO:0000256" key="3">
    <source>
        <dbReference type="ARBA" id="ARBA00023125"/>
    </source>
</evidence>
<evidence type="ECO:0000313" key="10">
    <source>
        <dbReference type="Proteomes" id="UP000196536"/>
    </source>
</evidence>
<organism evidence="9 10">
    <name type="scientific">Acinetobacter populi</name>
    <dbReference type="NCBI Taxonomy" id="1582270"/>
    <lineage>
        <taxon>Bacteria</taxon>
        <taxon>Pseudomonadati</taxon>
        <taxon>Pseudomonadota</taxon>
        <taxon>Gammaproteobacteria</taxon>
        <taxon>Moraxellales</taxon>
        <taxon>Moraxellaceae</taxon>
        <taxon>Acinetobacter</taxon>
    </lineage>
</organism>
<feature type="domain" description="Core-binding (CB)" evidence="8">
    <location>
        <begin position="98"/>
        <end position="178"/>
    </location>
</feature>
<dbReference type="InterPro" id="IPR050808">
    <property type="entry name" value="Phage_Integrase"/>
</dbReference>
<dbReference type="Pfam" id="PF00589">
    <property type="entry name" value="Phage_integrase"/>
    <property type="match status" value="1"/>
</dbReference>
<dbReference type="RefSeq" id="WP_087619676.1">
    <property type="nucleotide sequence ID" value="NZ_NEXX01000001.1"/>
</dbReference>
<dbReference type="InterPro" id="IPR010998">
    <property type="entry name" value="Integrase_recombinase_N"/>
</dbReference>
<dbReference type="Proteomes" id="UP000196536">
    <property type="component" value="Unassembled WGS sequence"/>
</dbReference>
<feature type="region of interest" description="Disordered" evidence="6">
    <location>
        <begin position="1"/>
        <end position="26"/>
    </location>
</feature>
<accession>A0A1Z9Z3I7</accession>
<comment type="caution">
    <text evidence="9">The sequence shown here is derived from an EMBL/GenBank/DDBJ whole genome shotgun (WGS) entry which is preliminary data.</text>
</comment>
<keyword evidence="3 5" id="KW-0238">DNA-binding</keyword>
<name>A0A1Z9Z3I7_9GAMM</name>
<dbReference type="Gene3D" id="3.30.160.390">
    <property type="entry name" value="Integrase, DNA-binding domain"/>
    <property type="match status" value="1"/>
</dbReference>
<protein>
    <submittedName>
        <fullName evidence="9">Integrase</fullName>
    </submittedName>
</protein>
<sequence>MLTDAKIRKIKPDTNKKTPSKYSDTNGLQLHVFPTGRMTWIYAYRFQNKQRSLTLGSYPDVSLADARIKATEARKILNNGIDPNQAKKNNRIQLDGENSFRYVALEWHSKKAETWAVSTVKKIRTRLEKDIFPYIGDMEISTIEAPDLLAVIKRIEGRSPDTAKRALQECGAIFRYGMALGKNKHDPSQALTGLLLPIKQNHFAALTEPAQVGGLLRAIDGFTGSFVVKCALQLAPLFFVRIGELRTARWSDIDLDAAEWRYFITKTKQNHIVPLSTQAIAILKDLQQLTGQYEHVFIGGRDPKHPMSDAAINAALRRMGFSTKDEITGHGFRAMARTILHEQLGYERDVIEHQLAHAVPDSLGTAYNRTKFLKQRREMMQHWADYLNDLKQDVIPFPKNKRA</sequence>
<evidence type="ECO:0000256" key="6">
    <source>
        <dbReference type="SAM" id="MobiDB-lite"/>
    </source>
</evidence>
<dbReference type="EMBL" id="NEXX01000001">
    <property type="protein sequence ID" value="OUY09020.1"/>
    <property type="molecule type" value="Genomic_DNA"/>
</dbReference>
<dbReference type="GO" id="GO:0006310">
    <property type="term" value="P:DNA recombination"/>
    <property type="evidence" value="ECO:0007669"/>
    <property type="project" value="UniProtKB-KW"/>
</dbReference>
<proteinExistence type="inferred from homology"/>
<evidence type="ECO:0000256" key="2">
    <source>
        <dbReference type="ARBA" id="ARBA00022908"/>
    </source>
</evidence>
<dbReference type="GO" id="GO:0003677">
    <property type="term" value="F:DNA binding"/>
    <property type="evidence" value="ECO:0007669"/>
    <property type="project" value="UniProtKB-UniRule"/>
</dbReference>
<dbReference type="Gene3D" id="1.10.150.130">
    <property type="match status" value="1"/>
</dbReference>
<dbReference type="InterPro" id="IPR013762">
    <property type="entry name" value="Integrase-like_cat_sf"/>
</dbReference>
<evidence type="ECO:0000259" key="8">
    <source>
        <dbReference type="PROSITE" id="PS51900"/>
    </source>
</evidence>
<evidence type="ECO:0000259" key="7">
    <source>
        <dbReference type="PROSITE" id="PS51898"/>
    </source>
</evidence>
<feature type="domain" description="Tyr recombinase" evidence="7">
    <location>
        <begin position="201"/>
        <end position="380"/>
    </location>
</feature>
<dbReference type="InterPro" id="IPR038488">
    <property type="entry name" value="Integrase_DNA-bd_sf"/>
</dbReference>
<dbReference type="InterPro" id="IPR011010">
    <property type="entry name" value="DNA_brk_join_enz"/>
</dbReference>
<dbReference type="InterPro" id="IPR002104">
    <property type="entry name" value="Integrase_catalytic"/>
</dbReference>
<dbReference type="PANTHER" id="PTHR30629:SF2">
    <property type="entry name" value="PROPHAGE INTEGRASE INTS-RELATED"/>
    <property type="match status" value="1"/>
</dbReference>
<dbReference type="Pfam" id="PF22022">
    <property type="entry name" value="Phage_int_M"/>
    <property type="match status" value="1"/>
</dbReference>
<dbReference type="GO" id="GO:0015074">
    <property type="term" value="P:DNA integration"/>
    <property type="evidence" value="ECO:0007669"/>
    <property type="project" value="UniProtKB-KW"/>
</dbReference>
<dbReference type="SUPFAM" id="SSF56349">
    <property type="entry name" value="DNA breaking-rejoining enzymes"/>
    <property type="match status" value="1"/>
</dbReference>
<keyword evidence="10" id="KW-1185">Reference proteome</keyword>
<dbReference type="CDD" id="cd00801">
    <property type="entry name" value="INT_P4_C"/>
    <property type="match status" value="1"/>
</dbReference>
<dbReference type="AlphaFoldDB" id="A0A1Z9Z3I7"/>